<dbReference type="RefSeq" id="XP_016493624.1">
    <property type="nucleotide sequence ID" value="XM_016638138.2"/>
</dbReference>
<feature type="transmembrane region" description="Helical" evidence="7">
    <location>
        <begin position="23"/>
        <end position="43"/>
    </location>
</feature>
<keyword evidence="4" id="KW-0735">Signal-anchor</keyword>
<evidence type="ECO:0000313" key="10">
    <source>
        <dbReference type="Proteomes" id="UP000790787"/>
    </source>
</evidence>
<reference evidence="10" key="1">
    <citation type="journal article" date="2014" name="Nat. Commun.">
        <title>The tobacco genome sequence and its comparison with those of tomato and potato.</title>
        <authorList>
            <person name="Sierro N."/>
            <person name="Battey J.N."/>
            <person name="Ouadi S."/>
            <person name="Bakaher N."/>
            <person name="Bovet L."/>
            <person name="Willig A."/>
            <person name="Goepfert S."/>
            <person name="Peitsch M.C."/>
            <person name="Ivanov N.V."/>
        </authorList>
    </citation>
    <scope>NUCLEOTIDE SEQUENCE [LARGE SCALE GENOMIC DNA]</scope>
</reference>
<comment type="similarity">
    <text evidence="2">Belongs to the PC-esterase family. TBL subfamily.</text>
</comment>
<keyword evidence="6 7" id="KW-0472">Membrane</keyword>
<evidence type="ECO:0000259" key="8">
    <source>
        <dbReference type="Pfam" id="PF13839"/>
    </source>
</evidence>
<feature type="domain" description="Trichome birefringence-like N-terminal" evidence="9">
    <location>
        <begin position="107"/>
        <end position="161"/>
    </location>
</feature>
<dbReference type="InterPro" id="IPR025846">
    <property type="entry name" value="TBL_N"/>
</dbReference>
<dbReference type="RefSeq" id="XP_016493624.1">
    <property type="nucleotide sequence ID" value="XM_016638138.1"/>
</dbReference>
<comment type="subcellular location">
    <subcellularLocation>
        <location evidence="1">Membrane</location>
        <topology evidence="1">Single-pass membrane protein</topology>
    </subcellularLocation>
</comment>
<dbReference type="OMA" id="CAMETMP"/>
<reference evidence="11" key="2">
    <citation type="submission" date="2025-08" db="UniProtKB">
        <authorList>
            <consortium name="RefSeq"/>
        </authorList>
    </citation>
    <scope>IDENTIFICATION</scope>
    <source>
        <tissue evidence="11">Leaf</tissue>
    </source>
</reference>
<dbReference type="STRING" id="4097.A0A1S4BXW5"/>
<dbReference type="Proteomes" id="UP000790787">
    <property type="component" value="Chromosome 13"/>
</dbReference>
<dbReference type="InterPro" id="IPR026057">
    <property type="entry name" value="TBL_C"/>
</dbReference>
<dbReference type="GO" id="GO:0016413">
    <property type="term" value="F:O-acetyltransferase activity"/>
    <property type="evidence" value="ECO:0000318"/>
    <property type="project" value="GO_Central"/>
</dbReference>
<keyword evidence="10" id="KW-1185">Reference proteome</keyword>
<proteinExistence type="inferred from homology"/>
<organism evidence="10 11">
    <name type="scientific">Nicotiana tabacum</name>
    <name type="common">Common tobacco</name>
    <dbReference type="NCBI Taxonomy" id="4097"/>
    <lineage>
        <taxon>Eukaryota</taxon>
        <taxon>Viridiplantae</taxon>
        <taxon>Streptophyta</taxon>
        <taxon>Embryophyta</taxon>
        <taxon>Tracheophyta</taxon>
        <taxon>Spermatophyta</taxon>
        <taxon>Magnoliopsida</taxon>
        <taxon>eudicotyledons</taxon>
        <taxon>Gunneridae</taxon>
        <taxon>Pentapetalae</taxon>
        <taxon>asterids</taxon>
        <taxon>lamiids</taxon>
        <taxon>Solanales</taxon>
        <taxon>Solanaceae</taxon>
        <taxon>Nicotianoideae</taxon>
        <taxon>Nicotianeae</taxon>
        <taxon>Nicotiana</taxon>
    </lineage>
</organism>
<name>A0A1S4BXW5_TOBAC</name>
<dbReference type="GO" id="GO:0005794">
    <property type="term" value="C:Golgi apparatus"/>
    <property type="evidence" value="ECO:0000318"/>
    <property type="project" value="GO_Central"/>
</dbReference>
<keyword evidence="5 7" id="KW-1133">Transmembrane helix</keyword>
<protein>
    <submittedName>
        <fullName evidence="11">Protein ESKIMO 1-like</fullName>
    </submittedName>
    <submittedName>
        <fullName evidence="11">Xylan O-acetyltransferase 1-like</fullName>
    </submittedName>
</protein>
<accession>A0A1S4BXW5</accession>
<evidence type="ECO:0000256" key="1">
    <source>
        <dbReference type="ARBA" id="ARBA00004167"/>
    </source>
</evidence>
<dbReference type="GeneID" id="107812950"/>
<keyword evidence="3 7" id="KW-0812">Transmembrane</keyword>
<evidence type="ECO:0000256" key="2">
    <source>
        <dbReference type="ARBA" id="ARBA00007727"/>
    </source>
</evidence>
<dbReference type="PANTHER" id="PTHR32285">
    <property type="entry name" value="PROTEIN TRICHOME BIREFRINGENCE-LIKE 9-RELATED"/>
    <property type="match status" value="1"/>
</dbReference>
<evidence type="ECO:0000256" key="6">
    <source>
        <dbReference type="ARBA" id="ARBA00023136"/>
    </source>
</evidence>
<dbReference type="AlphaFoldDB" id="A0A1S4BXW5"/>
<dbReference type="GO" id="GO:0016020">
    <property type="term" value="C:membrane"/>
    <property type="evidence" value="ECO:0007669"/>
    <property type="project" value="UniProtKB-SubCell"/>
</dbReference>
<evidence type="ECO:0000259" key="9">
    <source>
        <dbReference type="Pfam" id="PF14416"/>
    </source>
</evidence>
<evidence type="ECO:0000256" key="7">
    <source>
        <dbReference type="SAM" id="Phobius"/>
    </source>
</evidence>
<dbReference type="OrthoDB" id="1932925at2759"/>
<dbReference type="Pfam" id="PF14416">
    <property type="entry name" value="PMR5N"/>
    <property type="match status" value="1"/>
</dbReference>
<feature type="domain" description="Trichome birefringence-like C-terminal" evidence="8">
    <location>
        <begin position="162"/>
        <end position="451"/>
    </location>
</feature>
<dbReference type="Pfam" id="PF13839">
    <property type="entry name" value="PC-Esterase"/>
    <property type="match status" value="1"/>
</dbReference>
<dbReference type="PaxDb" id="4097-A0A1S4BXW5"/>
<evidence type="ECO:0000256" key="3">
    <source>
        <dbReference type="ARBA" id="ARBA00022692"/>
    </source>
</evidence>
<dbReference type="KEGG" id="nta:107812950"/>
<evidence type="ECO:0000256" key="4">
    <source>
        <dbReference type="ARBA" id="ARBA00022968"/>
    </source>
</evidence>
<evidence type="ECO:0000313" key="11">
    <source>
        <dbReference type="RefSeq" id="XP_016493624.1"/>
    </source>
</evidence>
<evidence type="ECO:0000256" key="5">
    <source>
        <dbReference type="ARBA" id="ARBA00022989"/>
    </source>
</evidence>
<dbReference type="SMR" id="A0A1S4BXW5"/>
<dbReference type="InterPro" id="IPR029962">
    <property type="entry name" value="TBL"/>
</dbReference>
<dbReference type="PANTHER" id="PTHR32285:SF166">
    <property type="entry name" value="PROTEIN ESKIMO 1-LIKE"/>
    <property type="match status" value="1"/>
</dbReference>
<gene>
    <name evidence="11" type="primary">LOC107812950</name>
</gene>
<sequence>MPLFFSSNLFNMKQFSCSSSRKLNNLPICIIVFSLFIFGLFMYSEDVKSIAQFQFSRPNKIQENGVQESSNKENGVLENSTILKSSDDMKIEMANQEEEEKIELPPEKCDLFKGQWVYDNVTHPIYKEYECMFLTQQVTCMKNGRKDSLYQNWRWQPRDCSLPKFRPRLLLEKLRNKRLMFVGDSLNRNQWESMICLLQSRVPFSWNKFKKIDSLNIFSIEEYNATLEFYWAPYLVESNSDDPALHSVSTRFIMPESIEKHGNNWKNVDYLIFNTYVWWMGGGKMKVLRGSFDEGSTEYDEIERTIAYRRVLTTWSQWIENNVDPNRTQVFFMSMSPMHIKSMDWNNPNGIKCAKETTPVLNMSRPLNVGTDKRLFAIASNVTQSMKVVPVYFMNITSLSEYRKDAHTSLYTIRQGKMLTPEQQADPAIYADCIHWCLPGLPDTWNEFLYTRIMSRS</sequence>